<gene>
    <name evidence="1" type="ORF">GPUH_LOCUS18232</name>
</gene>
<dbReference type="WBParaSite" id="GPUH_0001825701-mRNA-1">
    <property type="protein sequence ID" value="GPUH_0001825701-mRNA-1"/>
    <property type="gene ID" value="GPUH_0001825701"/>
</dbReference>
<organism evidence="3">
    <name type="scientific">Gongylonema pulchrum</name>
    <dbReference type="NCBI Taxonomy" id="637853"/>
    <lineage>
        <taxon>Eukaryota</taxon>
        <taxon>Metazoa</taxon>
        <taxon>Ecdysozoa</taxon>
        <taxon>Nematoda</taxon>
        <taxon>Chromadorea</taxon>
        <taxon>Rhabditida</taxon>
        <taxon>Spirurina</taxon>
        <taxon>Spiruromorpha</taxon>
        <taxon>Spiruroidea</taxon>
        <taxon>Gongylonematidae</taxon>
        <taxon>Gongylonema</taxon>
    </lineage>
</organism>
<accession>A0A183EB91</accession>
<reference evidence="3" key="1">
    <citation type="submission" date="2016-06" db="UniProtKB">
        <authorList>
            <consortium name="WormBaseParasite"/>
        </authorList>
    </citation>
    <scope>IDENTIFICATION</scope>
</reference>
<reference evidence="1 2" key="2">
    <citation type="submission" date="2018-11" db="EMBL/GenBank/DDBJ databases">
        <authorList>
            <consortium name="Pathogen Informatics"/>
        </authorList>
    </citation>
    <scope>NUCLEOTIDE SEQUENCE [LARGE SCALE GENOMIC DNA]</scope>
</reference>
<dbReference type="Proteomes" id="UP000271098">
    <property type="component" value="Unassembled WGS sequence"/>
</dbReference>
<protein>
    <submittedName>
        <fullName evidence="3">DDE Tnp4 domain-containing protein</fullName>
    </submittedName>
</protein>
<keyword evidence="2" id="KW-1185">Reference proteome</keyword>
<evidence type="ECO:0000313" key="3">
    <source>
        <dbReference type="WBParaSite" id="GPUH_0001825701-mRNA-1"/>
    </source>
</evidence>
<name>A0A183EB91_9BILA</name>
<evidence type="ECO:0000313" key="1">
    <source>
        <dbReference type="EMBL" id="VDN31315.1"/>
    </source>
</evidence>
<proteinExistence type="predicted"/>
<evidence type="ECO:0000313" key="2">
    <source>
        <dbReference type="Proteomes" id="UP000271098"/>
    </source>
</evidence>
<sequence>MQWFIEHHHTVATAYRDKYDEAVHPVSVAAALLCNNAHLVALRMSGHSPSDQCVHFGPSQFPLYFLPGHACVGCSFMLYIAQTDYCVLLVEVPARIVDPDPDIWKKSEREEAAAFRVPFQSKADVRADKVLRLLNNGGECGETGVF</sequence>
<dbReference type="EMBL" id="UYRT01086413">
    <property type="protein sequence ID" value="VDN31315.1"/>
    <property type="molecule type" value="Genomic_DNA"/>
</dbReference>
<dbReference type="AlphaFoldDB" id="A0A183EB91"/>